<keyword evidence="3 5" id="KW-0808">Transferase</keyword>
<dbReference type="Gene3D" id="3.30.40.10">
    <property type="entry name" value="Zinc/RING finger domain, C3HC4 (zinc finger)"/>
    <property type="match status" value="1"/>
</dbReference>
<name>A0A2P6RCJ2_ROSCH</name>
<keyword evidence="7" id="KW-0436">Ligase</keyword>
<evidence type="ECO:0000313" key="7">
    <source>
        <dbReference type="EMBL" id="PRQ44147.1"/>
    </source>
</evidence>
<dbReference type="InterPro" id="IPR011989">
    <property type="entry name" value="ARM-like"/>
</dbReference>
<dbReference type="UniPathway" id="UPA00143"/>
<dbReference type="OrthoDB" id="10064100at2759"/>
<dbReference type="SMART" id="SM00504">
    <property type="entry name" value="Ubox"/>
    <property type="match status" value="1"/>
</dbReference>
<comment type="caution">
    <text evidence="7">The sequence shown here is derived from an EMBL/GenBank/DDBJ whole genome shotgun (WGS) entry which is preliminary data.</text>
</comment>
<dbReference type="Pfam" id="PF04564">
    <property type="entry name" value="U-box"/>
    <property type="match status" value="1"/>
</dbReference>
<feature type="domain" description="U-box" evidence="6">
    <location>
        <begin position="6"/>
        <end position="82"/>
    </location>
</feature>
<dbReference type="FunFam" id="3.30.40.10:FF:000442">
    <property type="entry name" value="RING-type E3 ubiquitin transferase"/>
    <property type="match status" value="1"/>
</dbReference>
<dbReference type="PANTHER" id="PTHR22849">
    <property type="entry name" value="WDSAM1 PROTEIN"/>
    <property type="match status" value="1"/>
</dbReference>
<gene>
    <name evidence="7" type="ORF">RchiOBHm_Chr3g0476021</name>
</gene>
<dbReference type="InterPro" id="IPR016024">
    <property type="entry name" value="ARM-type_fold"/>
</dbReference>
<dbReference type="AlphaFoldDB" id="A0A2P6RCJ2"/>
<dbReference type="GO" id="GO:0061630">
    <property type="term" value="F:ubiquitin protein ligase activity"/>
    <property type="evidence" value="ECO:0007669"/>
    <property type="project" value="UniProtKB-UniRule"/>
</dbReference>
<dbReference type="Pfam" id="PF25598">
    <property type="entry name" value="ARM_PUB"/>
    <property type="match status" value="1"/>
</dbReference>
<dbReference type="SUPFAM" id="SSF57850">
    <property type="entry name" value="RING/U-box"/>
    <property type="match status" value="1"/>
</dbReference>
<keyword evidence="7" id="KW-0012">Acyltransferase</keyword>
<evidence type="ECO:0000259" key="6">
    <source>
        <dbReference type="PROSITE" id="PS51698"/>
    </source>
</evidence>
<reference evidence="7 8" key="1">
    <citation type="journal article" date="2018" name="Nat. Genet.">
        <title>The Rosa genome provides new insights in the design of modern roses.</title>
        <authorList>
            <person name="Bendahmane M."/>
        </authorList>
    </citation>
    <scope>NUCLEOTIDE SEQUENCE [LARGE SCALE GENOMIC DNA]</scope>
    <source>
        <strain evidence="8">cv. Old Blush</strain>
    </source>
</reference>
<dbReference type="InterPro" id="IPR058678">
    <property type="entry name" value="ARM_PUB"/>
</dbReference>
<dbReference type="InterPro" id="IPR045185">
    <property type="entry name" value="PUB22/23/24-like"/>
</dbReference>
<evidence type="ECO:0000313" key="8">
    <source>
        <dbReference type="Proteomes" id="UP000238479"/>
    </source>
</evidence>
<dbReference type="PANTHER" id="PTHR22849:SF24">
    <property type="entry name" value="E3 UBIQUITIN-PROTEIN LIGASE PUB24"/>
    <property type="match status" value="1"/>
</dbReference>
<dbReference type="OMA" id="CATYLKD"/>
<evidence type="ECO:0000256" key="5">
    <source>
        <dbReference type="RuleBase" id="RU369093"/>
    </source>
</evidence>
<protein>
    <recommendedName>
        <fullName evidence="5 6">U-box domain-containing protein</fullName>
        <ecNumber evidence="5">2.3.2.27</ecNumber>
    </recommendedName>
    <alternativeName>
        <fullName evidence="5">RING-type E3 ubiquitin transferase PUB</fullName>
    </alternativeName>
</protein>
<dbReference type="Gramene" id="PRQ44147">
    <property type="protein sequence ID" value="PRQ44147"/>
    <property type="gene ID" value="RchiOBHm_Chr3g0476021"/>
</dbReference>
<keyword evidence="4 5" id="KW-0833">Ubl conjugation pathway</keyword>
<dbReference type="GO" id="GO:0016874">
    <property type="term" value="F:ligase activity"/>
    <property type="evidence" value="ECO:0007669"/>
    <property type="project" value="UniProtKB-KW"/>
</dbReference>
<dbReference type="Gene3D" id="1.25.10.10">
    <property type="entry name" value="Leucine-rich Repeat Variant"/>
    <property type="match status" value="1"/>
</dbReference>
<dbReference type="PROSITE" id="PS51698">
    <property type="entry name" value="U_BOX"/>
    <property type="match status" value="1"/>
</dbReference>
<accession>A0A2P6RCJ2</accession>
<dbReference type="InterPro" id="IPR013083">
    <property type="entry name" value="Znf_RING/FYVE/PHD"/>
</dbReference>
<dbReference type="CDD" id="cd16655">
    <property type="entry name" value="RING-Ubox_WDSUB1-like"/>
    <property type="match status" value="1"/>
</dbReference>
<evidence type="ECO:0000256" key="3">
    <source>
        <dbReference type="ARBA" id="ARBA00022679"/>
    </source>
</evidence>
<dbReference type="EC" id="2.3.2.27" evidence="5"/>
<sequence>MAEDIEVPQYFVCPISLQIMTDPVTAITGITYNRDSIEHWLFHAKNTTCPVTKQPLPKDSELTPNHTLRRLIQAWCMDNASKGVDRIPTPKPPLSKAQVVKLLKDFPDPQFQLKIIRKLELLATENEGNLKYMAEAGVAKTMLLFIVTCYKNGRVDGLEEALSVLHFIRISPEELNHLLLENNQIMDSLTWVLSREMENQIEVNTHVMLVLKSIIQKVSSSVLETLNPEFFRNILGVLRNGAVTQQGTNAALQVMLDTCRCGSNRIKMVESGAVYELVELELGGAVQEKKTTELVLGILFHLCSCAAGRAQFLSHKASIFVVSERILKGSQAADDRAVLILYLISKYSGNKMVLQEMLEFGTVKKLITLIQVDCAPYLKEKASEILSSHSSEWKNSPCFPRSSVTGHDIY</sequence>
<evidence type="ECO:0000256" key="4">
    <source>
        <dbReference type="ARBA" id="ARBA00022786"/>
    </source>
</evidence>
<comment type="pathway">
    <text evidence="2 5">Protein modification; protein ubiquitination.</text>
</comment>
<dbReference type="InterPro" id="IPR003613">
    <property type="entry name" value="Ubox_domain"/>
</dbReference>
<evidence type="ECO:0000256" key="1">
    <source>
        <dbReference type="ARBA" id="ARBA00000900"/>
    </source>
</evidence>
<proteinExistence type="predicted"/>
<dbReference type="Proteomes" id="UP000238479">
    <property type="component" value="Chromosome 3"/>
</dbReference>
<dbReference type="SUPFAM" id="SSF48371">
    <property type="entry name" value="ARM repeat"/>
    <property type="match status" value="1"/>
</dbReference>
<dbReference type="EMBL" id="PDCK01000041">
    <property type="protein sequence ID" value="PRQ44147.1"/>
    <property type="molecule type" value="Genomic_DNA"/>
</dbReference>
<dbReference type="GO" id="GO:0016567">
    <property type="term" value="P:protein ubiquitination"/>
    <property type="evidence" value="ECO:0007669"/>
    <property type="project" value="UniProtKB-UniRule"/>
</dbReference>
<evidence type="ECO:0000256" key="2">
    <source>
        <dbReference type="ARBA" id="ARBA00004906"/>
    </source>
</evidence>
<keyword evidence="8" id="KW-1185">Reference proteome</keyword>
<comment type="function">
    <text evidence="5">Functions as an E3 ubiquitin ligase.</text>
</comment>
<comment type="catalytic activity">
    <reaction evidence="1 5">
        <text>S-ubiquitinyl-[E2 ubiquitin-conjugating enzyme]-L-cysteine + [acceptor protein]-L-lysine = [E2 ubiquitin-conjugating enzyme]-L-cysteine + N(6)-ubiquitinyl-[acceptor protein]-L-lysine.</text>
        <dbReference type="EC" id="2.3.2.27"/>
    </reaction>
</comment>
<organism evidence="7 8">
    <name type="scientific">Rosa chinensis</name>
    <name type="common">China rose</name>
    <dbReference type="NCBI Taxonomy" id="74649"/>
    <lineage>
        <taxon>Eukaryota</taxon>
        <taxon>Viridiplantae</taxon>
        <taxon>Streptophyta</taxon>
        <taxon>Embryophyta</taxon>
        <taxon>Tracheophyta</taxon>
        <taxon>Spermatophyta</taxon>
        <taxon>Magnoliopsida</taxon>
        <taxon>eudicotyledons</taxon>
        <taxon>Gunneridae</taxon>
        <taxon>Pentapetalae</taxon>
        <taxon>rosids</taxon>
        <taxon>fabids</taxon>
        <taxon>Rosales</taxon>
        <taxon>Rosaceae</taxon>
        <taxon>Rosoideae</taxon>
        <taxon>Rosoideae incertae sedis</taxon>
        <taxon>Rosa</taxon>
    </lineage>
</organism>